<dbReference type="PANTHER" id="PTHR21366">
    <property type="entry name" value="GLYOXALASE FAMILY PROTEIN"/>
    <property type="match status" value="1"/>
</dbReference>
<dbReference type="InterPro" id="IPR037523">
    <property type="entry name" value="VOC_core"/>
</dbReference>
<dbReference type="EMBL" id="LS483470">
    <property type="protein sequence ID" value="SQI44129.1"/>
    <property type="molecule type" value="Genomic_DNA"/>
</dbReference>
<dbReference type="SUPFAM" id="SSF54593">
    <property type="entry name" value="Glyoxalase/Bleomycin resistance protein/Dihydroxybiphenyl dioxygenase"/>
    <property type="match status" value="1"/>
</dbReference>
<dbReference type="CDD" id="cd07264">
    <property type="entry name" value="VOC_like"/>
    <property type="match status" value="1"/>
</dbReference>
<dbReference type="PROSITE" id="PS51819">
    <property type="entry name" value="VOC"/>
    <property type="match status" value="1"/>
</dbReference>
<feature type="domain" description="VOC" evidence="1">
    <location>
        <begin position="2"/>
        <end position="124"/>
    </location>
</feature>
<sequence length="126" mass="14112">MQFAYTILYVDDVPQMMDFYHRAFGFEIHFLHDSKDWGELATGATKLSFCSRKLLAQTGTKAGKSDHRQPIFEIAFTTDDVPAAFKRAIDAGAILVEDVKEMDWGQTISYVADPENNLVEICSAVA</sequence>
<dbReference type="AlphaFoldDB" id="A0A2X4V0H5"/>
<evidence type="ECO:0000313" key="2">
    <source>
        <dbReference type="EMBL" id="SQI44129.1"/>
    </source>
</evidence>
<dbReference type="InterPro" id="IPR004360">
    <property type="entry name" value="Glyas_Fos-R_dOase_dom"/>
</dbReference>
<gene>
    <name evidence="2" type="ORF">NCTC12151_03463</name>
</gene>
<dbReference type="Pfam" id="PF00903">
    <property type="entry name" value="Glyoxalase"/>
    <property type="match status" value="1"/>
</dbReference>
<dbReference type="Gene3D" id="3.10.180.10">
    <property type="entry name" value="2,3-Dihydroxybiphenyl 1,2-Dioxygenase, domain 1"/>
    <property type="match status" value="1"/>
</dbReference>
<keyword evidence="3" id="KW-1185">Reference proteome</keyword>
<proteinExistence type="predicted"/>
<accession>A0A2X4V0H5</accession>
<dbReference type="Proteomes" id="UP000249005">
    <property type="component" value="Chromosome 1"/>
</dbReference>
<dbReference type="OrthoDB" id="9798430at2"/>
<evidence type="ECO:0000259" key="1">
    <source>
        <dbReference type="PROSITE" id="PS51819"/>
    </source>
</evidence>
<name>A0A2X4V0H5_9GAMM</name>
<evidence type="ECO:0000313" key="3">
    <source>
        <dbReference type="Proteomes" id="UP000249005"/>
    </source>
</evidence>
<organism evidence="2 3">
    <name type="scientific">Leminorella richardii</name>
    <dbReference type="NCBI Taxonomy" id="158841"/>
    <lineage>
        <taxon>Bacteria</taxon>
        <taxon>Pseudomonadati</taxon>
        <taxon>Pseudomonadota</taxon>
        <taxon>Gammaproteobacteria</taxon>
        <taxon>Enterobacterales</taxon>
        <taxon>Budviciaceae</taxon>
        <taxon>Leminorella</taxon>
    </lineage>
</organism>
<reference evidence="2 3" key="1">
    <citation type="submission" date="2018-06" db="EMBL/GenBank/DDBJ databases">
        <authorList>
            <consortium name="Pathogen Informatics"/>
            <person name="Doyle S."/>
        </authorList>
    </citation>
    <scope>NUCLEOTIDE SEQUENCE [LARGE SCALE GENOMIC DNA]</scope>
    <source>
        <strain evidence="2 3">NCTC12151</strain>
    </source>
</reference>
<dbReference type="GO" id="GO:0016829">
    <property type="term" value="F:lyase activity"/>
    <property type="evidence" value="ECO:0007669"/>
    <property type="project" value="UniProtKB-KW"/>
</dbReference>
<dbReference type="RefSeq" id="WP_111741726.1">
    <property type="nucleotide sequence ID" value="NZ_LR698987.1"/>
</dbReference>
<dbReference type="PANTHER" id="PTHR21366:SF22">
    <property type="entry name" value="VOC DOMAIN-CONTAINING PROTEIN"/>
    <property type="match status" value="1"/>
</dbReference>
<dbReference type="KEGG" id="lri:NCTC12151_03463"/>
<protein>
    <submittedName>
        <fullName evidence="2">Predicted enzyme related to lactoylglutathione lyase</fullName>
    </submittedName>
</protein>
<dbReference type="InterPro" id="IPR050383">
    <property type="entry name" value="GlyoxalaseI/FosfomycinResist"/>
</dbReference>
<keyword evidence="2" id="KW-0456">Lyase</keyword>
<dbReference type="InterPro" id="IPR029068">
    <property type="entry name" value="Glyas_Bleomycin-R_OHBP_Dase"/>
</dbReference>